<protein>
    <recommendedName>
        <fullName evidence="11">Cardiolipin synthase A</fullName>
        <shortName evidence="11">CL synthase</shortName>
        <ecNumber evidence="11">2.7.8.-</ecNumber>
    </recommendedName>
</protein>
<evidence type="ECO:0000256" key="7">
    <source>
        <dbReference type="ARBA" id="ARBA00023098"/>
    </source>
</evidence>
<keyword evidence="7 11" id="KW-0443">Lipid metabolism</keyword>
<keyword evidence="6 11" id="KW-1133">Transmembrane helix</keyword>
<keyword evidence="2 11" id="KW-0444">Lipid biosynthesis</keyword>
<feature type="active site" evidence="11">
    <location>
        <position position="398"/>
    </location>
</feature>
<feature type="domain" description="PLD phosphodiesterase" evidence="12">
    <location>
        <begin position="386"/>
        <end position="413"/>
    </location>
</feature>
<feature type="transmembrane region" description="Helical" evidence="11">
    <location>
        <begin position="33"/>
        <end position="54"/>
    </location>
</feature>
<dbReference type="Gene3D" id="3.30.870.10">
    <property type="entry name" value="Endonuclease Chain A"/>
    <property type="match status" value="2"/>
</dbReference>
<evidence type="ECO:0000313" key="14">
    <source>
        <dbReference type="Proteomes" id="UP000186878"/>
    </source>
</evidence>
<organism evidence="13 14">
    <name type="scientific">Salinicola socius</name>
    <dbReference type="NCBI Taxonomy" id="404433"/>
    <lineage>
        <taxon>Bacteria</taxon>
        <taxon>Pseudomonadati</taxon>
        <taxon>Pseudomonadota</taxon>
        <taxon>Gammaproteobacteria</taxon>
        <taxon>Oceanospirillales</taxon>
        <taxon>Halomonadaceae</taxon>
        <taxon>Salinicola</taxon>
    </lineage>
</organism>
<feature type="active site" evidence="11">
    <location>
        <position position="216"/>
    </location>
</feature>
<comment type="function">
    <text evidence="11">Catalyzes the reversible phosphatidyl group transfer from one phosphatidylglycerol molecule to another to form cardiolipin (CL) (diphosphatidylglycerol) and glycerol.</text>
</comment>
<feature type="active site" evidence="11">
    <location>
        <position position="223"/>
    </location>
</feature>
<dbReference type="PANTHER" id="PTHR21248:SF22">
    <property type="entry name" value="PHOSPHOLIPASE D"/>
    <property type="match status" value="1"/>
</dbReference>
<dbReference type="EMBL" id="MSDO01000003">
    <property type="protein sequence ID" value="OLO05470.1"/>
    <property type="molecule type" value="Genomic_DNA"/>
</dbReference>
<accession>A0A1Q8SVL1</accession>
<dbReference type="HAMAP" id="MF_00190">
    <property type="entry name" value="Cardiolipin_synth_ClsA"/>
    <property type="match status" value="1"/>
</dbReference>
<dbReference type="InterPro" id="IPR025202">
    <property type="entry name" value="PLD-like_dom"/>
</dbReference>
<keyword evidence="14" id="KW-1185">Reference proteome</keyword>
<dbReference type="FunFam" id="3.30.870.10:FF:000014">
    <property type="entry name" value="Cardiolipin synthase"/>
    <property type="match status" value="1"/>
</dbReference>
<evidence type="ECO:0000256" key="6">
    <source>
        <dbReference type="ARBA" id="ARBA00022989"/>
    </source>
</evidence>
<dbReference type="PROSITE" id="PS50035">
    <property type="entry name" value="PLD"/>
    <property type="match status" value="2"/>
</dbReference>
<dbReference type="InterPro" id="IPR022924">
    <property type="entry name" value="Cardiolipin_synthase"/>
</dbReference>
<evidence type="ECO:0000256" key="8">
    <source>
        <dbReference type="ARBA" id="ARBA00023136"/>
    </source>
</evidence>
<keyword evidence="10 11" id="KW-1208">Phospholipid metabolism</keyword>
<keyword evidence="5" id="KW-0677">Repeat</keyword>
<dbReference type="CDD" id="cd09161">
    <property type="entry name" value="PLDc_PaCLS_like_2"/>
    <property type="match status" value="1"/>
</dbReference>
<dbReference type="GO" id="GO:0032049">
    <property type="term" value="P:cardiolipin biosynthetic process"/>
    <property type="evidence" value="ECO:0007669"/>
    <property type="project" value="UniProtKB-UniRule"/>
</dbReference>
<keyword evidence="3 11" id="KW-0808">Transferase</keyword>
<evidence type="ECO:0000256" key="2">
    <source>
        <dbReference type="ARBA" id="ARBA00022516"/>
    </source>
</evidence>
<evidence type="ECO:0000259" key="12">
    <source>
        <dbReference type="PROSITE" id="PS50035"/>
    </source>
</evidence>
<evidence type="ECO:0000256" key="5">
    <source>
        <dbReference type="ARBA" id="ARBA00022737"/>
    </source>
</evidence>
<reference evidence="13 14" key="1">
    <citation type="submission" date="2016-12" db="EMBL/GenBank/DDBJ databases">
        <title>Draft genome sequences of strains Salinicola socius SMB35, Salinicola sp. MH3R3-1 and Chromohalobacter sp. SMB17 from the Verkhnekamsk potash mining region of Russia.</title>
        <authorList>
            <person name="Mavrodi D.V."/>
            <person name="Olsson B.E."/>
            <person name="Korsakova E.S."/>
            <person name="Pyankova A."/>
            <person name="Mavrodi O.V."/>
            <person name="Plotnikova E.G."/>
        </authorList>
    </citation>
    <scope>NUCLEOTIDE SEQUENCE [LARGE SCALE GENOMIC DNA]</scope>
    <source>
        <strain evidence="13 14">SMB35</strain>
    </source>
</reference>
<dbReference type="NCBIfam" id="TIGR04265">
    <property type="entry name" value="bac_cardiolipin"/>
    <property type="match status" value="1"/>
</dbReference>
<dbReference type="STRING" id="404433.BTW07_03050"/>
<evidence type="ECO:0000256" key="1">
    <source>
        <dbReference type="ARBA" id="ARBA00022475"/>
    </source>
</evidence>
<dbReference type="SMART" id="SM00155">
    <property type="entry name" value="PLDc"/>
    <property type="match status" value="2"/>
</dbReference>
<name>A0A1Q8SVL1_9GAMM</name>
<comment type="similarity">
    <text evidence="11">Belongs to the phospholipase D family. Cardiolipin synthase subfamily. ClsA sub-subfamily.</text>
</comment>
<dbReference type="EC" id="2.7.8.-" evidence="11"/>
<dbReference type="GO" id="GO:0008808">
    <property type="term" value="F:cardiolipin synthase activity"/>
    <property type="evidence" value="ECO:0007669"/>
    <property type="project" value="UniProtKB-UniRule"/>
</dbReference>
<keyword evidence="8 11" id="KW-0472">Membrane</keyword>
<dbReference type="AlphaFoldDB" id="A0A1Q8SVL1"/>
<dbReference type="InterPro" id="IPR001736">
    <property type="entry name" value="PLipase_D/transphosphatidylase"/>
</dbReference>
<dbReference type="OrthoDB" id="9762009at2"/>
<dbReference type="GO" id="GO:0005886">
    <property type="term" value="C:plasma membrane"/>
    <property type="evidence" value="ECO:0007669"/>
    <property type="project" value="UniProtKB-SubCell"/>
</dbReference>
<evidence type="ECO:0000256" key="9">
    <source>
        <dbReference type="ARBA" id="ARBA00023209"/>
    </source>
</evidence>
<evidence type="ECO:0000256" key="3">
    <source>
        <dbReference type="ARBA" id="ARBA00022679"/>
    </source>
</evidence>
<feature type="active site" evidence="11">
    <location>
        <position position="218"/>
    </location>
</feature>
<evidence type="ECO:0000256" key="10">
    <source>
        <dbReference type="ARBA" id="ARBA00023264"/>
    </source>
</evidence>
<evidence type="ECO:0000256" key="4">
    <source>
        <dbReference type="ARBA" id="ARBA00022692"/>
    </source>
</evidence>
<proteinExistence type="inferred from homology"/>
<dbReference type="SUPFAM" id="SSF56024">
    <property type="entry name" value="Phospholipase D/nuclease"/>
    <property type="match status" value="2"/>
</dbReference>
<feature type="domain" description="PLD phosphodiesterase" evidence="12">
    <location>
        <begin position="211"/>
        <end position="238"/>
    </location>
</feature>
<evidence type="ECO:0000313" key="13">
    <source>
        <dbReference type="EMBL" id="OLO05470.1"/>
    </source>
</evidence>
<feature type="active site" evidence="11">
    <location>
        <position position="391"/>
    </location>
</feature>
<feature type="active site" evidence="11">
    <location>
        <position position="393"/>
    </location>
</feature>
<dbReference type="PANTHER" id="PTHR21248">
    <property type="entry name" value="CARDIOLIPIN SYNTHASE"/>
    <property type="match status" value="1"/>
</dbReference>
<keyword evidence="1 11" id="KW-1003">Cell membrane</keyword>
<feature type="transmembrane region" description="Helical" evidence="11">
    <location>
        <begin position="6"/>
        <end position="26"/>
    </location>
</feature>
<comment type="catalytic activity">
    <reaction evidence="11">
        <text>2 a 1,2-diacyl-sn-glycero-3-phospho-(1'-sn-glycerol) = a cardiolipin + glycerol</text>
        <dbReference type="Rhea" id="RHEA:31451"/>
        <dbReference type="ChEBI" id="CHEBI:17754"/>
        <dbReference type="ChEBI" id="CHEBI:62237"/>
        <dbReference type="ChEBI" id="CHEBI:64716"/>
    </reaction>
</comment>
<comment type="caution">
    <text evidence="13">The sequence shown here is derived from an EMBL/GenBank/DDBJ whole genome shotgun (WGS) entry which is preliminary data.</text>
</comment>
<keyword evidence="9 11" id="KW-0594">Phospholipid biosynthesis</keyword>
<evidence type="ECO:0000256" key="11">
    <source>
        <dbReference type="HAMAP-Rule" id="MF_00190"/>
    </source>
</evidence>
<dbReference type="Pfam" id="PF13091">
    <property type="entry name" value="PLDc_2"/>
    <property type="match status" value="2"/>
</dbReference>
<dbReference type="InterPro" id="IPR030840">
    <property type="entry name" value="CL_synthase_A"/>
</dbReference>
<dbReference type="RefSeq" id="WP_075568691.1">
    <property type="nucleotide sequence ID" value="NZ_MSDO01000003.1"/>
</dbReference>
<keyword evidence="4 11" id="KW-0812">Transmembrane</keyword>
<sequence>MTWLIGWLLFVSHVAGIITAVMALMSSRTSQGAVAWIVTLISFPYIAVPIFWTFGRPRFYGYVSARGERDTVLRQVLQRYRPQMEPYISRPEAVSGRIRAVEELARMPMTRGNRAELLIDGDATFESLFDGIDRAEEYILVQFFIVRADEIGLAFKRKLIHQAEHGVNVYFLYDEIGSRGLSGGYLRDLEEAGVRVSAFNSSRGWRHRFQINFRNHRKIVVVDGREGWTGGLNVADEYLGRVERYGKWRDTHLKLQGPSVLALQEAFWEDWYWATGDILALGWQPRQVADASQHVAIVPSGPADGRETASLLVQHAIHGARHRLWVTSPYFVPDHGVQDALTLAALRGVDVRVLIPERPDHLLVFLSAFAFLPEMISNGVKIYRYQPGFLHQKVLLVDDHTSMVGTVNLDNRSFRLNFEVTAYVPDKAFAASVCDMLEQDFANSRQVSQRELSERPLWRKLLSRATYLLSPVQ</sequence>
<gene>
    <name evidence="11" type="primary">clsA</name>
    <name evidence="13" type="ORF">BTW07_03050</name>
</gene>
<comment type="subcellular location">
    <subcellularLocation>
        <location evidence="11">Cell membrane</location>
        <topology evidence="11">Multi-pass membrane protein</topology>
    </subcellularLocation>
</comment>
<dbReference type="CDD" id="cd09155">
    <property type="entry name" value="PLDc_PaCLS_like_1"/>
    <property type="match status" value="1"/>
</dbReference>
<dbReference type="Proteomes" id="UP000186878">
    <property type="component" value="Unassembled WGS sequence"/>
</dbReference>